<dbReference type="AlphaFoldDB" id="A0AAD5Q832"/>
<proteinExistence type="predicted"/>
<dbReference type="EMBL" id="JAKCXM010000064">
    <property type="protein sequence ID" value="KAJ0404345.1"/>
    <property type="molecule type" value="Genomic_DNA"/>
</dbReference>
<evidence type="ECO:0000313" key="3">
    <source>
        <dbReference type="Proteomes" id="UP001209570"/>
    </source>
</evidence>
<organism evidence="2 3">
    <name type="scientific">Pythium insidiosum</name>
    <name type="common">Pythiosis disease agent</name>
    <dbReference type="NCBI Taxonomy" id="114742"/>
    <lineage>
        <taxon>Eukaryota</taxon>
        <taxon>Sar</taxon>
        <taxon>Stramenopiles</taxon>
        <taxon>Oomycota</taxon>
        <taxon>Peronosporomycetes</taxon>
        <taxon>Pythiales</taxon>
        <taxon>Pythiaceae</taxon>
        <taxon>Pythium</taxon>
    </lineage>
</organism>
<feature type="signal peptide" evidence="1">
    <location>
        <begin position="1"/>
        <end position="23"/>
    </location>
</feature>
<sequence>MRPLALVTACVVAAAMASSAVEATRNGVNCRVLKNPIKMATRQCICQPCHICEFKFDWRNSGCQLIRSHNPDVTDGSERPSDTPTLDPQAWFLSEAELTASRAGAFD</sequence>
<gene>
    <name evidence="2" type="ORF">P43SY_001465</name>
</gene>
<dbReference type="Proteomes" id="UP001209570">
    <property type="component" value="Unassembled WGS sequence"/>
</dbReference>
<evidence type="ECO:0000256" key="1">
    <source>
        <dbReference type="SAM" id="SignalP"/>
    </source>
</evidence>
<reference evidence="2" key="1">
    <citation type="submission" date="2021-12" db="EMBL/GenBank/DDBJ databases">
        <title>Prjna785345.</title>
        <authorList>
            <person name="Rujirawat T."/>
            <person name="Krajaejun T."/>
        </authorList>
    </citation>
    <scope>NUCLEOTIDE SEQUENCE</scope>
    <source>
        <strain evidence="2">Pi057C3</strain>
    </source>
</reference>
<comment type="caution">
    <text evidence="2">The sequence shown here is derived from an EMBL/GenBank/DDBJ whole genome shotgun (WGS) entry which is preliminary data.</text>
</comment>
<keyword evidence="1" id="KW-0732">Signal</keyword>
<keyword evidence="3" id="KW-1185">Reference proteome</keyword>
<evidence type="ECO:0000313" key="2">
    <source>
        <dbReference type="EMBL" id="KAJ0404345.1"/>
    </source>
</evidence>
<feature type="chain" id="PRO_5042286810" evidence="1">
    <location>
        <begin position="24"/>
        <end position="107"/>
    </location>
</feature>
<protein>
    <submittedName>
        <fullName evidence="2">Uncharacterized protein</fullName>
    </submittedName>
</protein>
<name>A0AAD5Q832_PYTIN</name>
<accession>A0AAD5Q832</accession>